<keyword evidence="4 5" id="KW-0378">Hydrolase</keyword>
<dbReference type="NCBIfam" id="TIGR00250">
    <property type="entry name" value="RNAse_H_YqgF"/>
    <property type="match status" value="1"/>
</dbReference>
<accession>A0A0G0NEL2</accession>
<evidence type="ECO:0000256" key="2">
    <source>
        <dbReference type="ARBA" id="ARBA00022517"/>
    </source>
</evidence>
<dbReference type="SUPFAM" id="SSF53098">
    <property type="entry name" value="Ribonuclease H-like"/>
    <property type="match status" value="1"/>
</dbReference>
<keyword evidence="1 5" id="KW-0963">Cytoplasm</keyword>
<dbReference type="GO" id="GO:0016788">
    <property type="term" value="F:hydrolase activity, acting on ester bonds"/>
    <property type="evidence" value="ECO:0007669"/>
    <property type="project" value="UniProtKB-UniRule"/>
</dbReference>
<dbReference type="SMART" id="SM00732">
    <property type="entry name" value="YqgFc"/>
    <property type="match status" value="1"/>
</dbReference>
<evidence type="ECO:0000256" key="4">
    <source>
        <dbReference type="ARBA" id="ARBA00022801"/>
    </source>
</evidence>
<reference evidence="7 8" key="1">
    <citation type="journal article" date="2015" name="Nature">
        <title>rRNA introns, odd ribosomes, and small enigmatic genomes across a large radiation of phyla.</title>
        <authorList>
            <person name="Brown C.T."/>
            <person name="Hug L.A."/>
            <person name="Thomas B.C."/>
            <person name="Sharon I."/>
            <person name="Castelle C.J."/>
            <person name="Singh A."/>
            <person name="Wilkins M.J."/>
            <person name="Williams K.H."/>
            <person name="Banfield J.F."/>
        </authorList>
    </citation>
    <scope>NUCLEOTIDE SEQUENCE [LARGE SCALE GENOMIC DNA]</scope>
</reference>
<dbReference type="InterPro" id="IPR006641">
    <property type="entry name" value="YqgF/RNaseH-like_dom"/>
</dbReference>
<dbReference type="AlphaFoldDB" id="A0A0G0NEL2"/>
<organism evidence="7 8">
    <name type="scientific">Candidatus Woesebacteria bacterium GW2011_GWA1_39_21b</name>
    <dbReference type="NCBI Taxonomy" id="1618551"/>
    <lineage>
        <taxon>Bacteria</taxon>
        <taxon>Candidatus Woeseibacteriota</taxon>
    </lineage>
</organism>
<evidence type="ECO:0000313" key="8">
    <source>
        <dbReference type="Proteomes" id="UP000034690"/>
    </source>
</evidence>
<dbReference type="GO" id="GO:0005829">
    <property type="term" value="C:cytosol"/>
    <property type="evidence" value="ECO:0007669"/>
    <property type="project" value="TreeGrafter"/>
</dbReference>
<sequence length="130" mass="14554">MRILAIDYGRKKIGIATATTMLAEVYGVIRSESVEEAIKKLRNVVEKESINKIVVGVSEGKMAEETKAFAKRLKKELKLPVTLQDETLSTKLAQSLSINAGIKRKKRKEFEDAYSAAIILQDYLNLRGKI</sequence>
<comment type="caution">
    <text evidence="7">The sequence shown here is derived from an EMBL/GenBank/DDBJ whole genome shotgun (WGS) entry which is preliminary data.</text>
</comment>
<dbReference type="EC" id="3.1.-.-" evidence="5"/>
<dbReference type="EMBL" id="LBWQ01000039">
    <property type="protein sequence ID" value="KKR11236.1"/>
    <property type="molecule type" value="Genomic_DNA"/>
</dbReference>
<comment type="similarity">
    <text evidence="5">Belongs to the YqgF HJR family.</text>
</comment>
<dbReference type="Pfam" id="PF03652">
    <property type="entry name" value="RuvX"/>
    <property type="match status" value="1"/>
</dbReference>
<dbReference type="CDD" id="cd16964">
    <property type="entry name" value="YqgF"/>
    <property type="match status" value="1"/>
</dbReference>
<dbReference type="GO" id="GO:0000967">
    <property type="term" value="P:rRNA 5'-end processing"/>
    <property type="evidence" value="ECO:0007669"/>
    <property type="project" value="UniProtKB-UniRule"/>
</dbReference>
<evidence type="ECO:0000256" key="1">
    <source>
        <dbReference type="ARBA" id="ARBA00022490"/>
    </source>
</evidence>
<comment type="subcellular location">
    <subcellularLocation>
        <location evidence="5">Cytoplasm</location>
    </subcellularLocation>
</comment>
<dbReference type="PANTHER" id="PTHR33317">
    <property type="entry name" value="POLYNUCLEOTIDYL TRANSFERASE, RIBONUCLEASE H-LIKE SUPERFAMILY PROTEIN"/>
    <property type="match status" value="1"/>
</dbReference>
<dbReference type="GO" id="GO:0004518">
    <property type="term" value="F:nuclease activity"/>
    <property type="evidence" value="ECO:0007669"/>
    <property type="project" value="UniProtKB-KW"/>
</dbReference>
<comment type="function">
    <text evidence="5">Could be a nuclease involved in processing of the 5'-end of pre-16S rRNA.</text>
</comment>
<evidence type="ECO:0000313" key="7">
    <source>
        <dbReference type="EMBL" id="KKR11236.1"/>
    </source>
</evidence>
<dbReference type="InterPro" id="IPR037027">
    <property type="entry name" value="YqgF/RNaseH-like_dom_sf"/>
</dbReference>
<keyword evidence="3 5" id="KW-0540">Nuclease</keyword>
<evidence type="ECO:0000256" key="3">
    <source>
        <dbReference type="ARBA" id="ARBA00022722"/>
    </source>
</evidence>
<proteinExistence type="inferred from homology"/>
<feature type="domain" description="YqgF/RNase H-like" evidence="6">
    <location>
        <begin position="1"/>
        <end position="93"/>
    </location>
</feature>
<dbReference type="Proteomes" id="UP000034690">
    <property type="component" value="Unassembled WGS sequence"/>
</dbReference>
<dbReference type="HAMAP" id="MF_00651">
    <property type="entry name" value="Nuclease_YqgF"/>
    <property type="match status" value="1"/>
</dbReference>
<gene>
    <name evidence="7" type="ORF">UT40_C0039G0003</name>
</gene>
<dbReference type="InterPro" id="IPR012337">
    <property type="entry name" value="RNaseH-like_sf"/>
</dbReference>
<protein>
    <recommendedName>
        <fullName evidence="5">Putative pre-16S rRNA nuclease</fullName>
        <ecNumber evidence="5">3.1.-.-</ecNumber>
    </recommendedName>
</protein>
<dbReference type="PANTHER" id="PTHR33317:SF4">
    <property type="entry name" value="POLYNUCLEOTIDYL TRANSFERASE, RIBONUCLEASE H-LIKE SUPERFAMILY PROTEIN"/>
    <property type="match status" value="1"/>
</dbReference>
<evidence type="ECO:0000256" key="5">
    <source>
        <dbReference type="HAMAP-Rule" id="MF_00651"/>
    </source>
</evidence>
<evidence type="ECO:0000259" key="6">
    <source>
        <dbReference type="SMART" id="SM00732"/>
    </source>
</evidence>
<dbReference type="InterPro" id="IPR005227">
    <property type="entry name" value="YqgF"/>
</dbReference>
<keyword evidence="2 5" id="KW-0690">Ribosome biogenesis</keyword>
<dbReference type="Gene3D" id="3.30.420.140">
    <property type="entry name" value="YqgF/RNase H-like domain"/>
    <property type="match status" value="1"/>
</dbReference>
<name>A0A0G0NEL2_9BACT</name>